<keyword evidence="1" id="KW-0812">Transmembrane</keyword>
<dbReference type="RefSeq" id="WP_099622018.1">
    <property type="nucleotide sequence ID" value="NZ_CP024201.1"/>
</dbReference>
<reference evidence="2 3" key="1">
    <citation type="submission" date="2017-10" db="EMBL/GenBank/DDBJ databases">
        <title>Genome sequence of Caulobacter mirabilis FWC38.</title>
        <authorList>
            <person name="Fiebig A."/>
            <person name="Crosson S."/>
        </authorList>
    </citation>
    <scope>NUCLEOTIDE SEQUENCE [LARGE SCALE GENOMIC DNA]</scope>
    <source>
        <strain evidence="2 3">FWC 38</strain>
    </source>
</reference>
<feature type="transmembrane region" description="Helical" evidence="1">
    <location>
        <begin position="12"/>
        <end position="34"/>
    </location>
</feature>
<name>A0A2D2AXM3_9CAUL</name>
<dbReference type="EMBL" id="CP024201">
    <property type="protein sequence ID" value="ATQ42764.1"/>
    <property type="molecule type" value="Genomic_DNA"/>
</dbReference>
<evidence type="ECO:0000313" key="2">
    <source>
        <dbReference type="EMBL" id="ATQ42764.1"/>
    </source>
</evidence>
<evidence type="ECO:0000256" key="1">
    <source>
        <dbReference type="SAM" id="Phobius"/>
    </source>
</evidence>
<keyword evidence="1" id="KW-0472">Membrane</keyword>
<feature type="transmembrane region" description="Helical" evidence="1">
    <location>
        <begin position="54"/>
        <end position="76"/>
    </location>
</feature>
<accession>A0A2D2AXM3</accession>
<feature type="transmembrane region" description="Helical" evidence="1">
    <location>
        <begin position="88"/>
        <end position="108"/>
    </location>
</feature>
<sequence>MKTQRLPWSWAALAVSTLPLGGVWTFGIFFTQMFRQGQDADMSLIMFSTPLHAYIGQTLAVGLLLAPLVALCVGLANLTPRPRRTFRWLTPSAPVLLLVVLGMSLWGGPMSYLSTFDYPPRWMELVTTAAAFAAAVWCYNRTVSVLAAPAAA</sequence>
<organism evidence="2 3">
    <name type="scientific">Caulobacter mirabilis</name>
    <dbReference type="NCBI Taxonomy" id="69666"/>
    <lineage>
        <taxon>Bacteria</taxon>
        <taxon>Pseudomonadati</taxon>
        <taxon>Pseudomonadota</taxon>
        <taxon>Alphaproteobacteria</taxon>
        <taxon>Caulobacterales</taxon>
        <taxon>Caulobacteraceae</taxon>
        <taxon>Caulobacter</taxon>
    </lineage>
</organism>
<keyword evidence="3" id="KW-1185">Reference proteome</keyword>
<dbReference type="KEGG" id="cmb:CSW64_10250"/>
<protein>
    <submittedName>
        <fullName evidence="2">Uncharacterized protein</fullName>
    </submittedName>
</protein>
<evidence type="ECO:0000313" key="3">
    <source>
        <dbReference type="Proteomes" id="UP000228945"/>
    </source>
</evidence>
<keyword evidence="1" id="KW-1133">Transmembrane helix</keyword>
<dbReference type="Proteomes" id="UP000228945">
    <property type="component" value="Chromosome"/>
</dbReference>
<proteinExistence type="predicted"/>
<dbReference type="AlphaFoldDB" id="A0A2D2AXM3"/>
<feature type="transmembrane region" description="Helical" evidence="1">
    <location>
        <begin position="120"/>
        <end position="139"/>
    </location>
</feature>
<gene>
    <name evidence="2" type="ORF">CSW64_10250</name>
</gene>